<dbReference type="Gene3D" id="1.25.40.10">
    <property type="entry name" value="Tetratricopeptide repeat domain"/>
    <property type="match status" value="1"/>
</dbReference>
<evidence type="ECO:0000313" key="3">
    <source>
        <dbReference type="EMBL" id="HEN16266.1"/>
    </source>
</evidence>
<dbReference type="Pfam" id="PF13181">
    <property type="entry name" value="TPR_8"/>
    <property type="match status" value="1"/>
</dbReference>
<keyword evidence="2" id="KW-0802">TPR repeat</keyword>
<dbReference type="InterPro" id="IPR011717">
    <property type="entry name" value="TPR-4"/>
</dbReference>
<keyword evidence="1" id="KW-0677">Repeat</keyword>
<proteinExistence type="predicted"/>
<evidence type="ECO:0000256" key="1">
    <source>
        <dbReference type="ARBA" id="ARBA00022737"/>
    </source>
</evidence>
<dbReference type="PANTHER" id="PTHR45586:SF1">
    <property type="entry name" value="LIPOPOLYSACCHARIDE ASSEMBLY PROTEIN B"/>
    <property type="match status" value="1"/>
</dbReference>
<comment type="caution">
    <text evidence="3">The sequence shown here is derived from an EMBL/GenBank/DDBJ whole genome shotgun (WGS) entry which is preliminary data.</text>
</comment>
<dbReference type="GO" id="GO:0042802">
    <property type="term" value="F:identical protein binding"/>
    <property type="evidence" value="ECO:0007669"/>
    <property type="project" value="InterPro"/>
</dbReference>
<dbReference type="SMART" id="SM00028">
    <property type="entry name" value="TPR"/>
    <property type="match status" value="5"/>
</dbReference>
<evidence type="ECO:0000256" key="2">
    <source>
        <dbReference type="ARBA" id="ARBA00022803"/>
    </source>
</evidence>
<protein>
    <submittedName>
        <fullName evidence="3">Tetratricopeptide repeat protein</fullName>
    </submittedName>
</protein>
<dbReference type="InterPro" id="IPR019734">
    <property type="entry name" value="TPR_rpt"/>
</dbReference>
<name>A0A7C2JZ64_9PLAN</name>
<dbReference type="Pfam" id="PF07721">
    <property type="entry name" value="TPR_4"/>
    <property type="match status" value="1"/>
</dbReference>
<accession>A0A7C2JZ64</accession>
<organism evidence="3">
    <name type="scientific">Schlesneria paludicola</name>
    <dbReference type="NCBI Taxonomy" id="360056"/>
    <lineage>
        <taxon>Bacteria</taxon>
        <taxon>Pseudomonadati</taxon>
        <taxon>Planctomycetota</taxon>
        <taxon>Planctomycetia</taxon>
        <taxon>Planctomycetales</taxon>
        <taxon>Planctomycetaceae</taxon>
        <taxon>Schlesneria</taxon>
    </lineage>
</organism>
<dbReference type="EMBL" id="DSOK01000344">
    <property type="protein sequence ID" value="HEN16266.1"/>
    <property type="molecule type" value="Genomic_DNA"/>
</dbReference>
<dbReference type="InterPro" id="IPR051012">
    <property type="entry name" value="CellSynth/LPSAsmb/PSIAsmb"/>
</dbReference>
<gene>
    <name evidence="3" type="ORF">ENQ76_12460</name>
</gene>
<dbReference type="InterPro" id="IPR011990">
    <property type="entry name" value="TPR-like_helical_dom_sf"/>
</dbReference>
<sequence length="338" mass="37986">MQLTWRRLLVLVPVVGGLAFWGLTAFRETDSQRLVRIQKQLAEGDHATALPALRKYLDEHPDDVKANFLAGSLLARTEPDQARTFLERVPPDSEDRPQAVRLLAAIALERNDPQSAKALLEQLQTLAPDDPAVSLALAECHLLMGDYEPALGHAREAAERNPARAHTHFLIAEILDHLGRVAESVEPLKQAIAADPEWFPAHANLAYALHFTGENQAALAELEWCLEREPDNVDLLRIQAEIVRDEGDLPRAKSIVQRALRGRPQDVRCNVLLGEILLFDNQPREALAVLEPLFARHRDNRHLTTLLSRAAWLAGDTEKAQQYQKLLMEQLPQRRTEP</sequence>
<dbReference type="PANTHER" id="PTHR45586">
    <property type="entry name" value="TPR REPEAT-CONTAINING PROTEIN PA4667"/>
    <property type="match status" value="1"/>
</dbReference>
<dbReference type="SUPFAM" id="SSF48452">
    <property type="entry name" value="TPR-like"/>
    <property type="match status" value="2"/>
</dbReference>
<dbReference type="Pfam" id="PF14559">
    <property type="entry name" value="TPR_19"/>
    <property type="match status" value="3"/>
</dbReference>
<reference evidence="3" key="1">
    <citation type="journal article" date="2020" name="mSystems">
        <title>Genome- and Community-Level Interaction Insights into Carbon Utilization and Element Cycling Functions of Hydrothermarchaeota in Hydrothermal Sediment.</title>
        <authorList>
            <person name="Zhou Z."/>
            <person name="Liu Y."/>
            <person name="Xu W."/>
            <person name="Pan J."/>
            <person name="Luo Z.H."/>
            <person name="Li M."/>
        </authorList>
    </citation>
    <scope>NUCLEOTIDE SEQUENCE [LARGE SCALE GENOMIC DNA]</scope>
    <source>
        <strain evidence="3">SpSt-339</strain>
    </source>
</reference>
<dbReference type="AlphaFoldDB" id="A0A7C2JZ64"/>